<sequence>MPGTADRRRARPVGRTGGGPTGGCGKVAWLVKPRPGEGPVETGSAGSVAEISGGQLRRLAAGTGLAAQADLAVRVLHEMTTPWNTRAAADLPPSDVSADGSPVEFAAGIGGCDPSVQFAVEPMTADPGPDARARAARAVMARLAHRGWATAERWSAVADLFLCQEATGPHLAMYGAEFSGAGLAGCKVWFYPGCTGGDRAPALVREALGRVRLPGAWAAVVRHARGDFSGCRPILFSLDLSDRPTARTKIYFRHYGVRPDDLSALLADHGFDAGETSAFCRLATGGGTAFSRQPPVTCLSFTAPGGRPDAATLYVPLWVSAPDDATVQRRTHRVLSRLGVSPVLYDRCLAAVARRPLADALGLHNYLALRSGPVRHRVKCYWSPELRHTDPLPRYRTTALPGTAHAGPVPQVPQVPRGLVRERRWSGP</sequence>
<dbReference type="GO" id="GO:0016765">
    <property type="term" value="F:transferase activity, transferring alkyl or aryl (other than methyl) groups"/>
    <property type="evidence" value="ECO:0007669"/>
    <property type="project" value="InterPro"/>
</dbReference>
<protein>
    <submittedName>
        <fullName evidence="3">Uncharacterized protein</fullName>
    </submittedName>
</protein>
<dbReference type="SFLD" id="SFLDS00036">
    <property type="entry name" value="Aromatic_Prenyltransferase"/>
    <property type="match status" value="1"/>
</dbReference>
<organism evidence="3 4">
    <name type="scientific">Streptomyces clavuligerus</name>
    <dbReference type="NCBI Taxonomy" id="1901"/>
    <lineage>
        <taxon>Bacteria</taxon>
        <taxon>Bacillati</taxon>
        <taxon>Actinomycetota</taxon>
        <taxon>Actinomycetes</taxon>
        <taxon>Kitasatosporales</taxon>
        <taxon>Streptomycetaceae</taxon>
        <taxon>Streptomyces</taxon>
    </lineage>
</organism>
<dbReference type="InterPro" id="IPR017795">
    <property type="entry name" value="ABBA_NscD-like"/>
</dbReference>
<dbReference type="OrthoDB" id="513465at2"/>
<dbReference type="eggNOG" id="COG5424">
    <property type="taxonomic scope" value="Bacteria"/>
</dbReference>
<evidence type="ECO:0000313" key="3">
    <source>
        <dbReference type="EMBL" id="EFG04032.2"/>
    </source>
</evidence>
<dbReference type="Pfam" id="PF11991">
    <property type="entry name" value="Trp_DMAT"/>
    <property type="match status" value="1"/>
</dbReference>
<geneLocation type="plasmid" evidence="3 4">
    <name>pSCL4</name>
</geneLocation>
<dbReference type="Proteomes" id="UP000002357">
    <property type="component" value="Plasmid pSCL4"/>
</dbReference>
<dbReference type="InterPro" id="IPR033964">
    <property type="entry name" value="ABBA"/>
</dbReference>
<evidence type="ECO:0000313" key="4">
    <source>
        <dbReference type="Proteomes" id="UP000002357"/>
    </source>
</evidence>
<evidence type="ECO:0000256" key="2">
    <source>
        <dbReference type="SAM" id="MobiDB-lite"/>
    </source>
</evidence>
<reference evidence="3 4" key="1">
    <citation type="journal article" date="2010" name="Genome Biol. Evol.">
        <title>The sequence of a 1.8-mb bacterial linear plasmid reveals a rich evolutionary reservoir of secondary metabolic pathways.</title>
        <authorList>
            <person name="Medema M.H."/>
            <person name="Trefzer A."/>
            <person name="Kovalchuk A."/>
            <person name="van den Berg M."/>
            <person name="Mueller U."/>
            <person name="Heijne W."/>
            <person name="Wu L."/>
            <person name="Alam M.T."/>
            <person name="Ronning C.M."/>
            <person name="Nierman W.C."/>
            <person name="Bovenberg R.A.L."/>
            <person name="Breitling R."/>
            <person name="Takano E."/>
        </authorList>
    </citation>
    <scope>NUCLEOTIDE SEQUENCE [LARGE SCALE GENOMIC DNA]</scope>
    <source>
        <strain evidence="4">ATCC 27064 / DSM 738 / JCM 4710 / NBRC 13307 / NCIMB 12785 / NRRL 3585 / VKM Ac-602</strain>
        <plasmid evidence="3">pSCL4</plasmid>
    </source>
</reference>
<accession>D5SJD9</accession>
<dbReference type="AlphaFoldDB" id="D5SJD9"/>
<keyword evidence="1" id="KW-0808">Transferase</keyword>
<keyword evidence="4" id="KW-1185">Reference proteome</keyword>
<evidence type="ECO:0000256" key="1">
    <source>
        <dbReference type="ARBA" id="ARBA00022679"/>
    </source>
</evidence>
<dbReference type="EMBL" id="CM000914">
    <property type="protein sequence ID" value="EFG04032.2"/>
    <property type="molecule type" value="Genomic_DNA"/>
</dbReference>
<gene>
    <name evidence="3" type="ORF">SCLAV_p0543</name>
</gene>
<feature type="compositionally biased region" description="Gly residues" evidence="2">
    <location>
        <begin position="15"/>
        <end position="25"/>
    </location>
</feature>
<name>D5SJD9_STRCL</name>
<proteinExistence type="predicted"/>
<keyword evidence="3" id="KW-0614">Plasmid</keyword>
<dbReference type="GO" id="GO:0009820">
    <property type="term" value="P:alkaloid metabolic process"/>
    <property type="evidence" value="ECO:0007669"/>
    <property type="project" value="InterPro"/>
</dbReference>
<feature type="region of interest" description="Disordered" evidence="2">
    <location>
        <begin position="1"/>
        <end position="25"/>
    </location>
</feature>